<feature type="transmembrane region" description="Helical" evidence="1">
    <location>
        <begin position="171"/>
        <end position="192"/>
    </location>
</feature>
<feature type="transmembrane region" description="Helical" evidence="1">
    <location>
        <begin position="82"/>
        <end position="100"/>
    </location>
</feature>
<keyword evidence="1" id="KW-0472">Membrane</keyword>
<reference evidence="2 3" key="1">
    <citation type="submission" date="2019-06" db="EMBL/GenBank/DDBJ databases">
        <title>Gramella sabulilitoris sp. nov., isolated from a marine sand.</title>
        <authorList>
            <person name="Yoon J.-H."/>
        </authorList>
    </citation>
    <scope>NUCLEOTIDE SEQUENCE [LARGE SCALE GENOMIC DNA]</scope>
    <source>
        <strain evidence="2 3">HSMS-1</strain>
    </source>
</reference>
<dbReference type="AlphaFoldDB" id="A0A550I796"/>
<dbReference type="EMBL" id="VHSF01000001">
    <property type="protein sequence ID" value="TRO66842.1"/>
    <property type="molecule type" value="Genomic_DNA"/>
</dbReference>
<feature type="transmembrane region" description="Helical" evidence="1">
    <location>
        <begin position="146"/>
        <end position="165"/>
    </location>
</feature>
<keyword evidence="1" id="KW-0812">Transmembrane</keyword>
<comment type="caution">
    <text evidence="2">The sequence shown here is derived from an EMBL/GenBank/DDBJ whole genome shotgun (WGS) entry which is preliminary data.</text>
</comment>
<evidence type="ECO:0000256" key="1">
    <source>
        <dbReference type="SAM" id="Phobius"/>
    </source>
</evidence>
<feature type="transmembrane region" description="Helical" evidence="1">
    <location>
        <begin position="116"/>
        <end position="134"/>
    </location>
</feature>
<feature type="transmembrane region" description="Helical" evidence="1">
    <location>
        <begin position="52"/>
        <end position="75"/>
    </location>
</feature>
<name>A0A550I796_9FLAO</name>
<protein>
    <submittedName>
        <fullName evidence="2">DUF998 domain-containing protein</fullName>
    </submittedName>
</protein>
<evidence type="ECO:0000313" key="3">
    <source>
        <dbReference type="Proteomes" id="UP000315131"/>
    </source>
</evidence>
<evidence type="ECO:0000313" key="2">
    <source>
        <dbReference type="EMBL" id="TRO66842.1"/>
    </source>
</evidence>
<feature type="transmembrane region" description="Helical" evidence="1">
    <location>
        <begin position="12"/>
        <end position="32"/>
    </location>
</feature>
<dbReference type="Proteomes" id="UP000315131">
    <property type="component" value="Unassembled WGS sequence"/>
</dbReference>
<proteinExistence type="predicted"/>
<dbReference type="OrthoDB" id="581705at2"/>
<sequence length="197" mass="21735">MKKSAIFKICGILGILGCVGVVAGDVIGIAVHEKHDPVSNTISMLAIGKYGWIQDLGLDILALGFFALAAGLFTWKRKETKWIISLIILVLISADLVLIAEHNQYAGRPGEKIHRILVYILAGLFFLLNMLISSGLQPIKSYLKKFSLWIGGIWLVMAPLLPLIPDNLDGAYERLVCSLIVIWLSVVSYHLFKFSDS</sequence>
<dbReference type="Pfam" id="PF06197">
    <property type="entry name" value="DUF998"/>
    <property type="match status" value="1"/>
</dbReference>
<dbReference type="RefSeq" id="WP_143409621.1">
    <property type="nucleotide sequence ID" value="NZ_VHSF01000001.1"/>
</dbReference>
<keyword evidence="3" id="KW-1185">Reference proteome</keyword>
<keyword evidence="1" id="KW-1133">Transmembrane helix</keyword>
<gene>
    <name evidence="2" type="ORF">FGM01_02815</name>
</gene>
<accession>A0A550I796</accession>
<dbReference type="InterPro" id="IPR009339">
    <property type="entry name" value="DUF998"/>
</dbReference>
<organism evidence="2 3">
    <name type="scientific">Christiangramia sabulilitoris</name>
    <dbReference type="NCBI Taxonomy" id="2583991"/>
    <lineage>
        <taxon>Bacteria</taxon>
        <taxon>Pseudomonadati</taxon>
        <taxon>Bacteroidota</taxon>
        <taxon>Flavobacteriia</taxon>
        <taxon>Flavobacteriales</taxon>
        <taxon>Flavobacteriaceae</taxon>
        <taxon>Christiangramia</taxon>
    </lineage>
</organism>